<sequence length="427" mass="48972">MAVSRGGVAFWMGCVCSQSRTKPIQKWSQTLSQVFQRQWIYQTCPLSSAAWALAPPNSLRYQKMRQPLLSHPLHHASQQRENCYEEDWEESRSLCVLVPQEKLNNMHTLLKLPVFTNIQPEDLISLGNHSSDTDFSFELTTVDGSREDDISIESLQMKKADVAKREHGCFRSLFETEDCLVPFIYGSQFYCFHCPSTHHGIGKILKSSQNNGLNRSTAELLLLLPTSLCSHLGRAEGQVNEGQGEEEEKLSMMYERLRLELPSFFMTNHDYTMYSNDVEFINGLINIKTRGLVVYRFTLSLWRLLSLCYYAEARLDVLKLTKHMEDGTIKARWRIKGLPFHSLLLRFYRKDKSHLYRSYDAFSTFYVGHDGLIHCHKVEKVMPAQPPVLPRTTSLLTGALVALGVQEHRPALNLLPPLLSSLRQSKN</sequence>
<evidence type="ECO:0000313" key="1">
    <source>
        <dbReference type="EMBL" id="KAK5621034.1"/>
    </source>
</evidence>
<dbReference type="EMBL" id="JAHHUM010000321">
    <property type="protein sequence ID" value="KAK5621034.1"/>
    <property type="molecule type" value="Genomic_DNA"/>
</dbReference>
<dbReference type="PANTHER" id="PTHR31094">
    <property type="entry name" value="RIKEN CDNA 2310061I04 GENE"/>
    <property type="match status" value="1"/>
</dbReference>
<dbReference type="InterPro" id="IPR018790">
    <property type="entry name" value="DUF2358"/>
</dbReference>
<proteinExistence type="predicted"/>
<dbReference type="Proteomes" id="UP001311232">
    <property type="component" value="Unassembled WGS sequence"/>
</dbReference>
<name>A0AAV9SI78_9TELE</name>
<dbReference type="PANTHER" id="PTHR31094:SF2">
    <property type="entry name" value="RIKEN CDNA 2310061I04 GENE"/>
    <property type="match status" value="1"/>
</dbReference>
<dbReference type="Pfam" id="PF10184">
    <property type="entry name" value="DUF2358"/>
    <property type="match status" value="1"/>
</dbReference>
<protein>
    <submittedName>
        <fullName evidence="1">Uncharacterized protein</fullName>
    </submittedName>
</protein>
<keyword evidence="2" id="KW-1185">Reference proteome</keyword>
<gene>
    <name evidence="1" type="ORF">CRENBAI_015125</name>
</gene>
<reference evidence="1 2" key="1">
    <citation type="submission" date="2021-06" db="EMBL/GenBank/DDBJ databases">
        <authorList>
            <person name="Palmer J.M."/>
        </authorList>
    </citation>
    <scope>NUCLEOTIDE SEQUENCE [LARGE SCALE GENOMIC DNA]</scope>
    <source>
        <strain evidence="1 2">MEX-2019</strain>
        <tissue evidence="1">Muscle</tissue>
    </source>
</reference>
<evidence type="ECO:0000313" key="2">
    <source>
        <dbReference type="Proteomes" id="UP001311232"/>
    </source>
</evidence>
<organism evidence="1 2">
    <name type="scientific">Crenichthys baileyi</name>
    <name type="common">White River springfish</name>
    <dbReference type="NCBI Taxonomy" id="28760"/>
    <lineage>
        <taxon>Eukaryota</taxon>
        <taxon>Metazoa</taxon>
        <taxon>Chordata</taxon>
        <taxon>Craniata</taxon>
        <taxon>Vertebrata</taxon>
        <taxon>Euteleostomi</taxon>
        <taxon>Actinopterygii</taxon>
        <taxon>Neopterygii</taxon>
        <taxon>Teleostei</taxon>
        <taxon>Neoteleostei</taxon>
        <taxon>Acanthomorphata</taxon>
        <taxon>Ovalentaria</taxon>
        <taxon>Atherinomorphae</taxon>
        <taxon>Cyprinodontiformes</taxon>
        <taxon>Goodeidae</taxon>
        <taxon>Crenichthys</taxon>
    </lineage>
</organism>
<dbReference type="AlphaFoldDB" id="A0AAV9SI78"/>
<accession>A0AAV9SI78</accession>
<comment type="caution">
    <text evidence="1">The sequence shown here is derived from an EMBL/GenBank/DDBJ whole genome shotgun (WGS) entry which is preliminary data.</text>
</comment>